<dbReference type="OrthoDB" id="9782395at2"/>
<feature type="domain" description="DUF218" evidence="8">
    <location>
        <begin position="51"/>
        <end position="176"/>
    </location>
</feature>
<reference evidence="9 10" key="1">
    <citation type="submission" date="2018-02" db="EMBL/GenBank/DDBJ databases">
        <title>Genome sequencing of Solimonas sp. HR-BB.</title>
        <authorList>
            <person name="Lee Y."/>
            <person name="Jeon C.O."/>
        </authorList>
    </citation>
    <scope>NUCLEOTIDE SEQUENCE [LARGE SCALE GENOMIC DNA]</scope>
    <source>
        <strain evidence="9 10">HR-BB</strain>
    </source>
</reference>
<dbReference type="GO" id="GO:0005886">
    <property type="term" value="C:plasma membrane"/>
    <property type="evidence" value="ECO:0007669"/>
    <property type="project" value="UniProtKB-SubCell"/>
</dbReference>
<evidence type="ECO:0000313" key="9">
    <source>
        <dbReference type="EMBL" id="PPE74739.1"/>
    </source>
</evidence>
<keyword evidence="5" id="KW-1133">Transmembrane helix</keyword>
<dbReference type="AlphaFoldDB" id="A0A2S5TIC6"/>
<evidence type="ECO:0000259" key="8">
    <source>
        <dbReference type="Pfam" id="PF02698"/>
    </source>
</evidence>
<dbReference type="CDD" id="cd06259">
    <property type="entry name" value="YdcF-like"/>
    <property type="match status" value="1"/>
</dbReference>
<keyword evidence="10" id="KW-1185">Reference proteome</keyword>
<comment type="function">
    <text evidence="7">Participates in the barrier function of the cell envelope.</text>
</comment>
<dbReference type="RefSeq" id="WP_104229896.1">
    <property type="nucleotide sequence ID" value="NZ_PSNW01000003.1"/>
</dbReference>
<evidence type="ECO:0000313" key="10">
    <source>
        <dbReference type="Proteomes" id="UP000238220"/>
    </source>
</evidence>
<sequence length="225" mass="25180">MKPSTRRRVRRWSWSLLWTFLLVILLGNRWVINSSDGYITDKWALLPDNDVGLVLGTSPFLASGKTSPAFQGRIDAAAELYRVGKVKHLIVSGANPDETYNEPRAMRKALMQAGVPEEAITMDFAGFRTFDSVVRAKQVFKLSRMTIITQKYHSYRAVFIARKFDIPAYGFIAPANADGRPGNRHPMREIFARVGAILDIFVLNTQPRFLGEPEAVPLAPEAEGA</sequence>
<dbReference type="EMBL" id="PSNW01000003">
    <property type="protein sequence ID" value="PPE74739.1"/>
    <property type="molecule type" value="Genomic_DNA"/>
</dbReference>
<dbReference type="Proteomes" id="UP000238220">
    <property type="component" value="Unassembled WGS sequence"/>
</dbReference>
<comment type="caution">
    <text evidence="9">The sequence shown here is derived from an EMBL/GenBank/DDBJ whole genome shotgun (WGS) entry which is preliminary data.</text>
</comment>
<evidence type="ECO:0000256" key="1">
    <source>
        <dbReference type="ARBA" id="ARBA00004377"/>
    </source>
</evidence>
<evidence type="ECO:0000256" key="7">
    <source>
        <dbReference type="ARBA" id="ARBA00037355"/>
    </source>
</evidence>
<dbReference type="PANTHER" id="PTHR30336:SF0">
    <property type="entry name" value="PROTEIN SANA"/>
    <property type="match status" value="1"/>
</dbReference>
<keyword evidence="6" id="KW-0472">Membrane</keyword>
<accession>A0A2S5TIC6</accession>
<protein>
    <recommendedName>
        <fullName evidence="8">DUF218 domain-containing protein</fullName>
    </recommendedName>
</protein>
<keyword evidence="2" id="KW-1003">Cell membrane</keyword>
<dbReference type="InterPro" id="IPR051599">
    <property type="entry name" value="Cell_Envelope_Assoc"/>
</dbReference>
<gene>
    <name evidence="9" type="ORF">C3942_08260</name>
</gene>
<dbReference type="Pfam" id="PF02698">
    <property type="entry name" value="DUF218"/>
    <property type="match status" value="1"/>
</dbReference>
<name>A0A2S5TIC6_9GAMM</name>
<evidence type="ECO:0000256" key="3">
    <source>
        <dbReference type="ARBA" id="ARBA00022519"/>
    </source>
</evidence>
<dbReference type="PANTHER" id="PTHR30336">
    <property type="entry name" value="INNER MEMBRANE PROTEIN, PROBABLE PERMEASE"/>
    <property type="match status" value="1"/>
</dbReference>
<dbReference type="InterPro" id="IPR003848">
    <property type="entry name" value="DUF218"/>
</dbReference>
<keyword evidence="3" id="KW-0997">Cell inner membrane</keyword>
<evidence type="ECO:0000256" key="5">
    <source>
        <dbReference type="ARBA" id="ARBA00022989"/>
    </source>
</evidence>
<keyword evidence="4" id="KW-0812">Transmembrane</keyword>
<evidence type="ECO:0000256" key="2">
    <source>
        <dbReference type="ARBA" id="ARBA00022475"/>
    </source>
</evidence>
<evidence type="ECO:0000256" key="6">
    <source>
        <dbReference type="ARBA" id="ARBA00023136"/>
    </source>
</evidence>
<evidence type="ECO:0000256" key="4">
    <source>
        <dbReference type="ARBA" id="ARBA00022692"/>
    </source>
</evidence>
<comment type="subcellular location">
    <subcellularLocation>
        <location evidence="1">Cell inner membrane</location>
        <topology evidence="1">Single-pass membrane protein</topology>
    </subcellularLocation>
</comment>
<organism evidence="9 10">
    <name type="scientific">Solimonas fluminis</name>
    <dbReference type="NCBI Taxonomy" id="2086571"/>
    <lineage>
        <taxon>Bacteria</taxon>
        <taxon>Pseudomonadati</taxon>
        <taxon>Pseudomonadota</taxon>
        <taxon>Gammaproteobacteria</taxon>
        <taxon>Nevskiales</taxon>
        <taxon>Nevskiaceae</taxon>
        <taxon>Solimonas</taxon>
    </lineage>
</organism>
<proteinExistence type="predicted"/>